<dbReference type="SUPFAM" id="SSF57850">
    <property type="entry name" value="RING/U-box"/>
    <property type="match status" value="1"/>
</dbReference>
<feature type="zinc finger region" description="RING-Gid-type" evidence="7">
    <location>
        <begin position="414"/>
        <end position="457"/>
    </location>
</feature>
<dbReference type="SMART" id="SM00667">
    <property type="entry name" value="LisH"/>
    <property type="match status" value="1"/>
</dbReference>
<dbReference type="Proteomes" id="UP001146120">
    <property type="component" value="Unassembled WGS sequence"/>
</dbReference>
<dbReference type="InterPro" id="IPR045098">
    <property type="entry name" value="Fyv10_fam"/>
</dbReference>
<dbReference type="InterPro" id="IPR013144">
    <property type="entry name" value="CRA_dom"/>
</dbReference>
<comment type="caution">
    <text evidence="12">The sequence shown here is derived from an EMBL/GenBank/DDBJ whole genome shotgun (WGS) entry which is preliminary data.</text>
</comment>
<dbReference type="InterPro" id="IPR006595">
    <property type="entry name" value="CTLH_C"/>
</dbReference>
<dbReference type="PANTHER" id="PTHR12170:SF3">
    <property type="entry name" value="GH10162P"/>
    <property type="match status" value="1"/>
</dbReference>
<dbReference type="SMART" id="SM00757">
    <property type="entry name" value="CRA"/>
    <property type="match status" value="1"/>
</dbReference>
<dbReference type="PROSITE" id="PS50089">
    <property type="entry name" value="ZF_RING_2"/>
    <property type="match status" value="1"/>
</dbReference>
<dbReference type="SMART" id="SM00184">
    <property type="entry name" value="RING"/>
    <property type="match status" value="1"/>
</dbReference>
<dbReference type="Pfam" id="PF13445">
    <property type="entry name" value="zf-RING_UBOX"/>
    <property type="match status" value="1"/>
</dbReference>
<evidence type="ECO:0000256" key="7">
    <source>
        <dbReference type="PROSITE-ProRule" id="PRU01215"/>
    </source>
</evidence>
<dbReference type="InterPro" id="IPR044063">
    <property type="entry name" value="ZF_RING_GID"/>
</dbReference>
<keyword evidence="4 6" id="KW-0863">Zinc-finger</keyword>
<protein>
    <submittedName>
        <fullName evidence="12">Uncharacterized protein</fullName>
    </submittedName>
</protein>
<feature type="compositionally biased region" description="Polar residues" evidence="8">
    <location>
        <begin position="80"/>
        <end position="91"/>
    </location>
</feature>
<dbReference type="PROSITE" id="PS51867">
    <property type="entry name" value="ZF_RING_GID"/>
    <property type="match status" value="1"/>
</dbReference>
<evidence type="ECO:0000256" key="4">
    <source>
        <dbReference type="ARBA" id="ARBA00022771"/>
    </source>
</evidence>
<keyword evidence="3" id="KW-0479">Metal-binding</keyword>
<feature type="domain" description="CTLH" evidence="10">
    <location>
        <begin position="246"/>
        <end position="293"/>
    </location>
</feature>
<dbReference type="PROSITE" id="PS50897">
    <property type="entry name" value="CTLH"/>
    <property type="match status" value="1"/>
</dbReference>
<evidence type="ECO:0000256" key="3">
    <source>
        <dbReference type="ARBA" id="ARBA00022723"/>
    </source>
</evidence>
<dbReference type="FunFam" id="3.30.40.10:FF:000143">
    <property type="entry name" value="Regulator of gluconeogenesis Rmd5"/>
    <property type="match status" value="1"/>
</dbReference>
<dbReference type="GO" id="GO:0043161">
    <property type="term" value="P:proteasome-mediated ubiquitin-dependent protein catabolic process"/>
    <property type="evidence" value="ECO:0007669"/>
    <property type="project" value="InterPro"/>
</dbReference>
<dbReference type="InterPro" id="IPR037683">
    <property type="entry name" value="Rmd5_dRing"/>
</dbReference>
<organism evidence="12 13">
    <name type="scientific">Lagenidium giganteum</name>
    <dbReference type="NCBI Taxonomy" id="4803"/>
    <lineage>
        <taxon>Eukaryota</taxon>
        <taxon>Sar</taxon>
        <taxon>Stramenopiles</taxon>
        <taxon>Oomycota</taxon>
        <taxon>Peronosporomycetes</taxon>
        <taxon>Pythiales</taxon>
        <taxon>Pythiaceae</taxon>
    </lineage>
</organism>
<evidence type="ECO:0000256" key="1">
    <source>
        <dbReference type="ARBA" id="ARBA00004496"/>
    </source>
</evidence>
<dbReference type="InterPro" id="IPR001841">
    <property type="entry name" value="Znf_RING"/>
</dbReference>
<dbReference type="InterPro" id="IPR006594">
    <property type="entry name" value="LisH"/>
</dbReference>
<evidence type="ECO:0000259" key="9">
    <source>
        <dbReference type="PROSITE" id="PS50089"/>
    </source>
</evidence>
<sequence>MLNSTDRRRQSKQLHNIAQRRGTGPAMQAFEDESRRVLKKQRLCVQQVESQLDGLLREVEVAKQRLVEKQHEYRRKKNRLSPTRAATTSESNEPRAASPLSEGTAPEVRAEEANVNPVDEEESAAGNERPETSEEEEDQEMEEIVQEFIKRVRLLNVEKNVAHELKTIHVTLSKYVKLVDKTFCNDITRICKTTDWDHRLICQLVAEYLYQDGQIDAADAFCKEAQVVIPAKNRECFVELHTMLTAIRRKDLVPALTWARTHRKELQKLHIDLEFELVRLKYLETLEHSKDVMDAVKYASDELSTFHETHSKDVGRLLSCVLFKDRLADSPYKDLFHNHRWEDITNSIVRACCKLRRLPHRPYLQTCLSAGVRALPAMRKLASVLDNNKWESMEELPVEVPLPNQHRFHTVFACPVSKEESTPENPPMLLKCGHVICKSCVKKISYNFSRRFKCPTCPMEQMESETRELFF</sequence>
<feature type="domain" description="RING-type" evidence="9">
    <location>
        <begin position="414"/>
        <end position="457"/>
    </location>
</feature>
<dbReference type="CDD" id="cd16652">
    <property type="entry name" value="dRING_Rmd5p-like"/>
    <property type="match status" value="1"/>
</dbReference>
<dbReference type="PANTHER" id="PTHR12170">
    <property type="entry name" value="MACROPHAGE ERYTHROBLAST ATTACHER-RELATED"/>
    <property type="match status" value="1"/>
</dbReference>
<feature type="region of interest" description="Disordered" evidence="8">
    <location>
        <begin position="72"/>
        <end position="141"/>
    </location>
</feature>
<dbReference type="PROSITE" id="PS00518">
    <property type="entry name" value="ZF_RING_1"/>
    <property type="match status" value="1"/>
</dbReference>
<name>A0AAV2ZD90_9STRA</name>
<reference evidence="12" key="1">
    <citation type="submission" date="2022-11" db="EMBL/GenBank/DDBJ databases">
        <authorList>
            <person name="Morgan W.R."/>
            <person name="Tartar A."/>
        </authorList>
    </citation>
    <scope>NUCLEOTIDE SEQUENCE</scope>
    <source>
        <strain evidence="12">ARSEF 373</strain>
    </source>
</reference>
<dbReference type="EMBL" id="DAKRPA010000001">
    <property type="protein sequence ID" value="DBA05428.1"/>
    <property type="molecule type" value="Genomic_DNA"/>
</dbReference>
<evidence type="ECO:0000256" key="8">
    <source>
        <dbReference type="SAM" id="MobiDB-lite"/>
    </source>
</evidence>
<dbReference type="InterPro" id="IPR024964">
    <property type="entry name" value="CTLH/CRA"/>
</dbReference>
<evidence type="ECO:0000313" key="12">
    <source>
        <dbReference type="EMBL" id="DBA05428.1"/>
    </source>
</evidence>
<keyword evidence="2" id="KW-0963">Cytoplasm</keyword>
<dbReference type="GO" id="GO:0008270">
    <property type="term" value="F:zinc ion binding"/>
    <property type="evidence" value="ECO:0007669"/>
    <property type="project" value="UniProtKB-KW"/>
</dbReference>
<feature type="domain" description="RING-Gid-type" evidence="11">
    <location>
        <begin position="414"/>
        <end position="457"/>
    </location>
</feature>
<evidence type="ECO:0000313" key="13">
    <source>
        <dbReference type="Proteomes" id="UP001146120"/>
    </source>
</evidence>
<dbReference type="AlphaFoldDB" id="A0AAV2ZD90"/>
<dbReference type="GO" id="GO:0005634">
    <property type="term" value="C:nucleus"/>
    <property type="evidence" value="ECO:0007669"/>
    <property type="project" value="TreeGrafter"/>
</dbReference>
<dbReference type="PROSITE" id="PS50896">
    <property type="entry name" value="LISH"/>
    <property type="match status" value="1"/>
</dbReference>
<accession>A0AAV2ZD90</accession>
<proteinExistence type="predicted"/>
<keyword evidence="5" id="KW-0862">Zinc</keyword>
<reference evidence="12" key="2">
    <citation type="journal article" date="2023" name="Microbiol Resour">
        <title>Decontamination and Annotation of the Draft Genome Sequence of the Oomycete Lagenidium giganteum ARSEF 373.</title>
        <authorList>
            <person name="Morgan W.R."/>
            <person name="Tartar A."/>
        </authorList>
    </citation>
    <scope>NUCLEOTIDE SEQUENCE</scope>
    <source>
        <strain evidence="12">ARSEF 373</strain>
    </source>
</reference>
<comment type="subcellular location">
    <subcellularLocation>
        <location evidence="1">Cytoplasm</location>
    </subcellularLocation>
</comment>
<evidence type="ECO:0000259" key="11">
    <source>
        <dbReference type="PROSITE" id="PS51867"/>
    </source>
</evidence>
<evidence type="ECO:0000256" key="2">
    <source>
        <dbReference type="ARBA" id="ARBA00022490"/>
    </source>
</evidence>
<evidence type="ECO:0000259" key="10">
    <source>
        <dbReference type="PROSITE" id="PS50897"/>
    </source>
</evidence>
<evidence type="ECO:0000256" key="5">
    <source>
        <dbReference type="ARBA" id="ARBA00022833"/>
    </source>
</evidence>
<dbReference type="InterPro" id="IPR017907">
    <property type="entry name" value="Znf_RING_CS"/>
</dbReference>
<dbReference type="Gene3D" id="3.30.40.10">
    <property type="entry name" value="Zinc/RING finger domain, C3HC4 (zinc finger)"/>
    <property type="match status" value="1"/>
</dbReference>
<feature type="region of interest" description="Disordered" evidence="8">
    <location>
        <begin position="1"/>
        <end position="28"/>
    </location>
</feature>
<evidence type="ECO:0000256" key="6">
    <source>
        <dbReference type="PROSITE-ProRule" id="PRU00175"/>
    </source>
</evidence>
<dbReference type="Pfam" id="PF10607">
    <property type="entry name" value="CTLH"/>
    <property type="match status" value="1"/>
</dbReference>
<dbReference type="InterPro" id="IPR013083">
    <property type="entry name" value="Znf_RING/FYVE/PHD"/>
</dbReference>
<dbReference type="GO" id="GO:0061630">
    <property type="term" value="F:ubiquitin protein ligase activity"/>
    <property type="evidence" value="ECO:0007669"/>
    <property type="project" value="InterPro"/>
</dbReference>
<dbReference type="InterPro" id="IPR027370">
    <property type="entry name" value="Znf-RING_euk"/>
</dbReference>
<dbReference type="GO" id="GO:0005737">
    <property type="term" value="C:cytoplasm"/>
    <property type="evidence" value="ECO:0007669"/>
    <property type="project" value="UniProtKB-SubCell"/>
</dbReference>
<gene>
    <name evidence="12" type="ORF">N0F65_007590</name>
</gene>
<dbReference type="GO" id="GO:0034657">
    <property type="term" value="C:GID complex"/>
    <property type="evidence" value="ECO:0007669"/>
    <property type="project" value="TreeGrafter"/>
</dbReference>
<keyword evidence="13" id="KW-1185">Reference proteome</keyword>